<keyword evidence="2" id="KW-1185">Reference proteome</keyword>
<dbReference type="EMBL" id="JBBPBK010000005">
    <property type="protein sequence ID" value="KAK9285078.1"/>
    <property type="molecule type" value="Genomic_DNA"/>
</dbReference>
<comment type="caution">
    <text evidence="1">The sequence shown here is derived from an EMBL/GenBank/DDBJ whole genome shotgun (WGS) entry which is preliminary data.</text>
</comment>
<reference evidence="1 2" key="1">
    <citation type="journal article" date="2024" name="Plant J.">
        <title>Genome sequences and population genomics reveal climatic adaptation and genomic divergence between two closely related sweetgum species.</title>
        <authorList>
            <person name="Xu W.Q."/>
            <person name="Ren C.Q."/>
            <person name="Zhang X.Y."/>
            <person name="Comes H.P."/>
            <person name="Liu X.H."/>
            <person name="Li Y.G."/>
            <person name="Kettle C.J."/>
            <person name="Jalonen R."/>
            <person name="Gaisberger H."/>
            <person name="Ma Y.Z."/>
            <person name="Qiu Y.X."/>
        </authorList>
    </citation>
    <scope>NUCLEOTIDE SEQUENCE [LARGE SCALE GENOMIC DNA]</scope>
    <source>
        <strain evidence="1">Hangzhou</strain>
    </source>
</reference>
<organism evidence="1 2">
    <name type="scientific">Liquidambar formosana</name>
    <name type="common">Formosan gum</name>
    <dbReference type="NCBI Taxonomy" id="63359"/>
    <lineage>
        <taxon>Eukaryota</taxon>
        <taxon>Viridiplantae</taxon>
        <taxon>Streptophyta</taxon>
        <taxon>Embryophyta</taxon>
        <taxon>Tracheophyta</taxon>
        <taxon>Spermatophyta</taxon>
        <taxon>Magnoliopsida</taxon>
        <taxon>eudicotyledons</taxon>
        <taxon>Gunneridae</taxon>
        <taxon>Pentapetalae</taxon>
        <taxon>Saxifragales</taxon>
        <taxon>Altingiaceae</taxon>
        <taxon>Liquidambar</taxon>
    </lineage>
</organism>
<proteinExistence type="predicted"/>
<evidence type="ECO:0000313" key="1">
    <source>
        <dbReference type="EMBL" id="KAK9285078.1"/>
    </source>
</evidence>
<accession>A0AAP0RU61</accession>
<protein>
    <submittedName>
        <fullName evidence="1">Uncharacterized protein</fullName>
    </submittedName>
</protein>
<dbReference type="Proteomes" id="UP001415857">
    <property type="component" value="Unassembled WGS sequence"/>
</dbReference>
<sequence length="86" mass="9417">MPFPPDTSTLALVACECIGFRFQCGLWNGKAQDCIGSSLIGFGNGWCRKDKRIVTGWQQPTLGCKKYKGSVMSIMTFIPHSNISKG</sequence>
<name>A0AAP0RU61_LIQFO</name>
<evidence type="ECO:0000313" key="2">
    <source>
        <dbReference type="Proteomes" id="UP001415857"/>
    </source>
</evidence>
<dbReference type="AlphaFoldDB" id="A0AAP0RU61"/>
<gene>
    <name evidence="1" type="ORF">L1049_024263</name>
</gene>